<accession>A0A2N6JUI0</accession>
<feature type="domain" description="SGNH hydrolase-type esterase" evidence="1">
    <location>
        <begin position="15"/>
        <end position="191"/>
    </location>
</feature>
<dbReference type="EMBL" id="NRQW01000722">
    <property type="protein sequence ID" value="PLZ81356.1"/>
    <property type="molecule type" value="Genomic_DNA"/>
</dbReference>
<keyword evidence="3" id="KW-1185">Reference proteome</keyword>
<dbReference type="Proteomes" id="UP000235036">
    <property type="component" value="Unassembled WGS sequence"/>
</dbReference>
<dbReference type="InterPro" id="IPR036514">
    <property type="entry name" value="SGNH_hydro_sf"/>
</dbReference>
<evidence type="ECO:0000259" key="1">
    <source>
        <dbReference type="Pfam" id="PF13472"/>
    </source>
</evidence>
<comment type="caution">
    <text evidence="2">The sequence shown here is derived from an EMBL/GenBank/DDBJ whole genome shotgun (WGS) entry which is preliminary data.</text>
</comment>
<dbReference type="Pfam" id="PF13472">
    <property type="entry name" value="Lipase_GDSL_2"/>
    <property type="match status" value="1"/>
</dbReference>
<dbReference type="RefSeq" id="WP_102205872.1">
    <property type="nucleotide sequence ID" value="NZ_CAWNVR010000157.1"/>
</dbReference>
<name>A0A2N6JUI0_FISMU</name>
<dbReference type="InterPro" id="IPR013830">
    <property type="entry name" value="SGNH_hydro"/>
</dbReference>
<protein>
    <submittedName>
        <fullName evidence="2">Lipase</fullName>
    </submittedName>
</protein>
<evidence type="ECO:0000313" key="3">
    <source>
        <dbReference type="Proteomes" id="UP000235036"/>
    </source>
</evidence>
<sequence length="208" mass="23703">MSRQKLETKEIRICFVGESFVNGTGDPEFLGWTGRVCINAQQKGYEITYYNLGVRAETSRYLKQRWFQEVSYRLPQEIDGRVVFSFGVNDSGWAGKKQGIELPETIENTRSILSEAKQFYPVLMIGPPPCGDVEQEQRNQIIANLSQQFALICRELDIPYLDVFSTLVNSSVWLAEAKANDKAHPRAAGYAEFATVVQNWDGWLSWFS</sequence>
<evidence type="ECO:0000313" key="2">
    <source>
        <dbReference type="EMBL" id="PLZ81356.1"/>
    </source>
</evidence>
<dbReference type="Gene3D" id="3.40.50.1110">
    <property type="entry name" value="SGNH hydrolase"/>
    <property type="match status" value="1"/>
</dbReference>
<proteinExistence type="predicted"/>
<dbReference type="SUPFAM" id="SSF52266">
    <property type="entry name" value="SGNH hydrolase"/>
    <property type="match status" value="1"/>
</dbReference>
<gene>
    <name evidence="2" type="ORF">CEN44_28655</name>
</gene>
<reference evidence="2 3" key="1">
    <citation type="submission" date="2017-08" db="EMBL/GenBank/DDBJ databases">
        <title>Genomes of Fischerella (Mastigocladus) sp. strains.</title>
        <authorList>
            <person name="Miller S.R."/>
        </authorList>
    </citation>
    <scope>NUCLEOTIDE SEQUENCE [LARGE SCALE GENOMIC DNA]</scope>
    <source>
        <strain evidence="2 3">CCMEE 5323</strain>
    </source>
</reference>
<organism evidence="2 3">
    <name type="scientific">Fischerella muscicola CCMEE 5323</name>
    <dbReference type="NCBI Taxonomy" id="2019572"/>
    <lineage>
        <taxon>Bacteria</taxon>
        <taxon>Bacillati</taxon>
        <taxon>Cyanobacteriota</taxon>
        <taxon>Cyanophyceae</taxon>
        <taxon>Nostocales</taxon>
        <taxon>Hapalosiphonaceae</taxon>
        <taxon>Fischerella</taxon>
    </lineage>
</organism>
<dbReference type="AlphaFoldDB" id="A0A2N6JUI0"/>